<dbReference type="AlphaFoldDB" id="A0A1E3RLC1"/>
<dbReference type="STRING" id="1776.BHQ18_12200"/>
<comment type="caution">
    <text evidence="2">The sequence shown here is derived from an EMBL/GenBank/DDBJ whole genome shotgun (WGS) entry which is preliminary data.</text>
</comment>
<keyword evidence="3" id="KW-1185">Reference proteome</keyword>
<dbReference type="PANTHER" id="PTHR43784:SF2">
    <property type="entry name" value="GDSL-LIKE LIPASE_ACYLHYDROLASE, PUTATIVE (AFU_ORTHOLOGUE AFUA_2G00820)-RELATED"/>
    <property type="match status" value="1"/>
</dbReference>
<feature type="domain" description="SGNH hydrolase-type esterase" evidence="1">
    <location>
        <begin position="3"/>
        <end position="178"/>
    </location>
</feature>
<reference evidence="3" key="1">
    <citation type="submission" date="2016-09" db="EMBL/GenBank/DDBJ databases">
        <authorList>
            <person name="Greninger A.L."/>
            <person name="Jerome K.R."/>
            <person name="Mcnair B."/>
            <person name="Wallis C."/>
            <person name="Fang F."/>
        </authorList>
    </citation>
    <scope>NUCLEOTIDE SEQUENCE [LARGE SCALE GENOMIC DNA]</scope>
    <source>
        <strain evidence="3">M6</strain>
    </source>
</reference>
<dbReference type="Gene3D" id="3.40.50.1110">
    <property type="entry name" value="SGNH hydrolase"/>
    <property type="match status" value="1"/>
</dbReference>
<dbReference type="Pfam" id="PF13472">
    <property type="entry name" value="Lipase_GDSL_2"/>
    <property type="match status" value="1"/>
</dbReference>
<dbReference type="Proteomes" id="UP000094053">
    <property type="component" value="Unassembled WGS sequence"/>
</dbReference>
<evidence type="ECO:0000313" key="2">
    <source>
        <dbReference type="EMBL" id="ODQ90187.1"/>
    </source>
</evidence>
<dbReference type="InterPro" id="IPR053140">
    <property type="entry name" value="GDSL_Rv0518-like"/>
</dbReference>
<accession>A0A1E3RLC1</accession>
<evidence type="ECO:0000313" key="3">
    <source>
        <dbReference type="Proteomes" id="UP000094053"/>
    </source>
</evidence>
<dbReference type="EMBL" id="MIHA01000007">
    <property type="protein sequence ID" value="ODQ90187.1"/>
    <property type="molecule type" value="Genomic_DNA"/>
</dbReference>
<dbReference type="PANTHER" id="PTHR43784">
    <property type="entry name" value="GDSL-LIKE LIPASE/ACYLHYDROLASE, PUTATIVE (AFU_ORTHOLOGUE AFUA_2G00820)-RELATED"/>
    <property type="match status" value="1"/>
</dbReference>
<dbReference type="CDD" id="cd00229">
    <property type="entry name" value="SGNH_hydrolase"/>
    <property type="match status" value="1"/>
</dbReference>
<sequence length="213" mass="22567">MLVIGDSYTEGTPLGGEGDKNWTQLALRQLRREGVDITATVSAAGGSGYVTRGLSGTVFGQALQSAISADGGSEAPEDIVLIFGGTNDQIAPRDTEAVAVRDVLKSARARAPRAKLIVVGPVWPDSEPSPAVLQIRDIVRAEAARAGATFVDPIADRWFSAEPQLIGDDGVHPTDMGHVYMSERLLPVIRSELTRAQQEREAAAEQPVRAGGR</sequence>
<dbReference type="InterPro" id="IPR013830">
    <property type="entry name" value="SGNH_hydro"/>
</dbReference>
<proteinExistence type="predicted"/>
<gene>
    <name evidence="2" type="ORF">BHQ18_12200</name>
</gene>
<name>A0A1E3RLC1_MYCFV</name>
<dbReference type="SUPFAM" id="SSF52266">
    <property type="entry name" value="SGNH hydrolase"/>
    <property type="match status" value="1"/>
</dbReference>
<protein>
    <recommendedName>
        <fullName evidence="1">SGNH hydrolase-type esterase domain-containing protein</fullName>
    </recommendedName>
</protein>
<organism evidence="2 3">
    <name type="scientific">Mycolicibacterium flavescens</name>
    <name type="common">Mycobacterium flavescens</name>
    <dbReference type="NCBI Taxonomy" id="1776"/>
    <lineage>
        <taxon>Bacteria</taxon>
        <taxon>Bacillati</taxon>
        <taxon>Actinomycetota</taxon>
        <taxon>Actinomycetes</taxon>
        <taxon>Mycobacteriales</taxon>
        <taxon>Mycobacteriaceae</taxon>
        <taxon>Mycolicibacterium</taxon>
    </lineage>
</organism>
<evidence type="ECO:0000259" key="1">
    <source>
        <dbReference type="Pfam" id="PF13472"/>
    </source>
</evidence>
<dbReference type="InterPro" id="IPR036514">
    <property type="entry name" value="SGNH_hydro_sf"/>
</dbReference>